<evidence type="ECO:0000256" key="1">
    <source>
        <dbReference type="ARBA" id="ARBA00005417"/>
    </source>
</evidence>
<proteinExistence type="inferred from homology"/>
<dbReference type="GO" id="GO:0016887">
    <property type="term" value="F:ATP hydrolysis activity"/>
    <property type="evidence" value="ECO:0007669"/>
    <property type="project" value="InterPro"/>
</dbReference>
<dbReference type="PANTHER" id="PTHR43776:SF7">
    <property type="entry name" value="D,D-DIPEPTIDE TRANSPORT ATP-BINDING PROTEIN DDPF-RELATED"/>
    <property type="match status" value="1"/>
</dbReference>
<dbReference type="RefSeq" id="WP_005298418.1">
    <property type="nucleotide sequence ID" value="NZ_PYOG01000007.1"/>
</dbReference>
<dbReference type="NCBIfam" id="TIGR01727">
    <property type="entry name" value="oligo_HPY"/>
    <property type="match status" value="1"/>
</dbReference>
<dbReference type="SMART" id="SM00382">
    <property type="entry name" value="AAA"/>
    <property type="match status" value="1"/>
</dbReference>
<dbReference type="GO" id="GO:0055085">
    <property type="term" value="P:transmembrane transport"/>
    <property type="evidence" value="ECO:0007669"/>
    <property type="project" value="UniProtKB-ARBA"/>
</dbReference>
<dbReference type="OrthoDB" id="9784450at2"/>
<evidence type="ECO:0000313" key="6">
    <source>
        <dbReference type="Proteomes" id="UP000251647"/>
    </source>
</evidence>
<dbReference type="SUPFAM" id="SSF52540">
    <property type="entry name" value="P-loop containing nucleoside triphosphate hydrolases"/>
    <property type="match status" value="1"/>
</dbReference>
<dbReference type="CDD" id="cd03257">
    <property type="entry name" value="ABC_NikE_OppD_transporters"/>
    <property type="match status" value="1"/>
</dbReference>
<dbReference type="FunFam" id="3.40.50.300:FF:000016">
    <property type="entry name" value="Oligopeptide ABC transporter ATP-binding component"/>
    <property type="match status" value="1"/>
</dbReference>
<evidence type="ECO:0000256" key="4">
    <source>
        <dbReference type="ARBA" id="ARBA00022840"/>
    </source>
</evidence>
<dbReference type="NCBIfam" id="NF008453">
    <property type="entry name" value="PRK11308.1"/>
    <property type="match status" value="1"/>
</dbReference>
<dbReference type="EC" id="3.6.3.-" evidence="5"/>
<keyword evidence="3" id="KW-0547">Nucleotide-binding</keyword>
<accession>A0A2T3QL91</accession>
<dbReference type="Gene3D" id="3.40.50.300">
    <property type="entry name" value="P-loop containing nucleotide triphosphate hydrolases"/>
    <property type="match status" value="1"/>
</dbReference>
<dbReference type="InterPro" id="IPR027417">
    <property type="entry name" value="P-loop_NTPase"/>
</dbReference>
<dbReference type="InterPro" id="IPR013563">
    <property type="entry name" value="Oligopep_ABC_C"/>
</dbReference>
<comment type="similarity">
    <text evidence="1">Belongs to the ABC transporter superfamily.</text>
</comment>
<sequence>MLAEKKVLLDIDELKVHFSIAAKSSWPWSKPTQLKAVDGVSIRIFEGETLGVVGESGCGKSTFARAIIGLVEATEGKVVWLGQDLTALSAKELRLKRKEIQMIFQDPLASLNPRMTVGEIIAEPLKTFYPELSKDEVKQKVKEMMAKVGLLPNVINRYPHEFSGGQCQRIGIARALILKPKMIICDEPVSALDVSIQAQVVNLLKSLQQEMGLSLIFIAHDLSVVKHISDRVLVMYLGNAVEMGEGEALFADPKHPYTKALMSAVPIPDPELERNKHIELLEGDLPSPMNPPSGCVFRTRCPKATEECSRLKPKLQGSDYHAVACINV</sequence>
<evidence type="ECO:0000256" key="3">
    <source>
        <dbReference type="ARBA" id="ARBA00022741"/>
    </source>
</evidence>
<dbReference type="GO" id="GO:0005524">
    <property type="term" value="F:ATP binding"/>
    <property type="evidence" value="ECO:0007669"/>
    <property type="project" value="UniProtKB-KW"/>
</dbReference>
<dbReference type="PANTHER" id="PTHR43776">
    <property type="entry name" value="TRANSPORT ATP-BINDING PROTEIN"/>
    <property type="match status" value="1"/>
</dbReference>
<organism evidence="5 6">
    <name type="scientific">Photobacterium damselae</name>
    <dbReference type="NCBI Taxonomy" id="38293"/>
    <lineage>
        <taxon>Bacteria</taxon>
        <taxon>Pseudomonadati</taxon>
        <taxon>Pseudomonadota</taxon>
        <taxon>Gammaproteobacteria</taxon>
        <taxon>Vibrionales</taxon>
        <taxon>Vibrionaceae</taxon>
        <taxon>Photobacterium</taxon>
    </lineage>
</organism>
<keyword evidence="5" id="KW-0378">Hydrolase</keyword>
<dbReference type="InterPro" id="IPR003439">
    <property type="entry name" value="ABC_transporter-like_ATP-bd"/>
</dbReference>
<evidence type="ECO:0000256" key="2">
    <source>
        <dbReference type="ARBA" id="ARBA00022448"/>
    </source>
</evidence>
<dbReference type="InterPro" id="IPR003593">
    <property type="entry name" value="AAA+_ATPase"/>
</dbReference>
<gene>
    <name evidence="5" type="primary">gsiA_5</name>
    <name evidence="5" type="ORF">NCTC11647_01879</name>
</gene>
<dbReference type="NCBIfam" id="NF011659">
    <property type="entry name" value="PRK15079.1"/>
    <property type="match status" value="1"/>
</dbReference>
<dbReference type="PROSITE" id="PS00211">
    <property type="entry name" value="ABC_TRANSPORTER_1"/>
    <property type="match status" value="1"/>
</dbReference>
<keyword evidence="4 5" id="KW-0067">ATP-binding</keyword>
<dbReference type="Pfam" id="PF08352">
    <property type="entry name" value="oligo_HPY"/>
    <property type="match status" value="1"/>
</dbReference>
<evidence type="ECO:0000313" key="5">
    <source>
        <dbReference type="EMBL" id="SPY28778.1"/>
    </source>
</evidence>
<dbReference type="EMBL" id="UATL01000001">
    <property type="protein sequence ID" value="SPY28778.1"/>
    <property type="molecule type" value="Genomic_DNA"/>
</dbReference>
<dbReference type="InterPro" id="IPR017871">
    <property type="entry name" value="ABC_transporter-like_CS"/>
</dbReference>
<keyword evidence="2" id="KW-0813">Transport</keyword>
<dbReference type="GO" id="GO:0015833">
    <property type="term" value="P:peptide transport"/>
    <property type="evidence" value="ECO:0007669"/>
    <property type="project" value="InterPro"/>
</dbReference>
<protein>
    <submittedName>
        <fullName evidence="5">Glutathione import ATP-binding protein GsiA</fullName>
        <ecNumber evidence="5">3.6.3.-</ecNumber>
    </submittedName>
</protein>
<dbReference type="PROSITE" id="PS50893">
    <property type="entry name" value="ABC_TRANSPORTER_2"/>
    <property type="match status" value="1"/>
</dbReference>
<reference evidence="5 6" key="1">
    <citation type="submission" date="2018-06" db="EMBL/GenBank/DDBJ databases">
        <authorList>
            <consortium name="Pathogen Informatics"/>
            <person name="Doyle S."/>
        </authorList>
    </citation>
    <scope>NUCLEOTIDE SEQUENCE [LARGE SCALE GENOMIC DNA]</scope>
    <source>
        <strain evidence="5 6">NCTC11647</strain>
    </source>
</reference>
<dbReference type="InterPro" id="IPR050319">
    <property type="entry name" value="ABC_transp_ATP-bind"/>
</dbReference>
<name>A0A2T3QL91_PHODM</name>
<dbReference type="AlphaFoldDB" id="A0A2T3QL91"/>
<dbReference type="Pfam" id="PF00005">
    <property type="entry name" value="ABC_tran"/>
    <property type="match status" value="1"/>
</dbReference>
<dbReference type="Proteomes" id="UP000251647">
    <property type="component" value="Unassembled WGS sequence"/>
</dbReference>